<dbReference type="EMBL" id="JXXN02000152">
    <property type="protein sequence ID" value="THD28440.1"/>
    <property type="molecule type" value="Genomic_DNA"/>
</dbReference>
<dbReference type="InterPro" id="IPR018935">
    <property type="entry name" value="RIO_kinase_CS"/>
</dbReference>
<evidence type="ECO:0000259" key="14">
    <source>
        <dbReference type="SMART" id="SM00090"/>
    </source>
</evidence>
<evidence type="ECO:0000256" key="12">
    <source>
        <dbReference type="ARBA" id="ARBA00048679"/>
    </source>
</evidence>
<comment type="cofactor">
    <cofactor evidence="1">
        <name>Mg(2+)</name>
        <dbReference type="ChEBI" id="CHEBI:18420"/>
    </cofactor>
</comment>
<feature type="domain" description="RIO kinase" evidence="14">
    <location>
        <begin position="72"/>
        <end position="346"/>
    </location>
</feature>
<dbReference type="InterPro" id="IPR011009">
    <property type="entry name" value="Kinase-like_dom_sf"/>
</dbReference>
<keyword evidence="4" id="KW-0723">Serine/threonine-protein kinase</keyword>
<dbReference type="EC" id="2.7.11.1" evidence="3"/>
<dbReference type="Gene3D" id="1.10.10.10">
    <property type="entry name" value="Winged helix-like DNA-binding domain superfamily/Winged helix DNA-binding domain"/>
    <property type="match status" value="1"/>
</dbReference>
<dbReference type="GO" id="GO:0004674">
    <property type="term" value="F:protein serine/threonine kinase activity"/>
    <property type="evidence" value="ECO:0007669"/>
    <property type="project" value="UniProtKB-KW"/>
</dbReference>
<dbReference type="Proteomes" id="UP000230066">
    <property type="component" value="Unassembled WGS sequence"/>
</dbReference>
<keyword evidence="8 15" id="KW-0418">Kinase</keyword>
<dbReference type="GO" id="GO:0005829">
    <property type="term" value="C:cytosol"/>
    <property type="evidence" value="ECO:0007669"/>
    <property type="project" value="TreeGrafter"/>
</dbReference>
<evidence type="ECO:0000256" key="10">
    <source>
        <dbReference type="ARBA" id="ARBA00022842"/>
    </source>
</evidence>
<feature type="region of interest" description="Disordered" evidence="13">
    <location>
        <begin position="376"/>
        <end position="454"/>
    </location>
</feature>
<evidence type="ECO:0000256" key="8">
    <source>
        <dbReference type="ARBA" id="ARBA00022777"/>
    </source>
</evidence>
<comment type="catalytic activity">
    <reaction evidence="12">
        <text>L-seryl-[protein] + ATP = O-phospho-L-seryl-[protein] + ADP + H(+)</text>
        <dbReference type="Rhea" id="RHEA:17989"/>
        <dbReference type="Rhea" id="RHEA-COMP:9863"/>
        <dbReference type="Rhea" id="RHEA-COMP:11604"/>
        <dbReference type="ChEBI" id="CHEBI:15378"/>
        <dbReference type="ChEBI" id="CHEBI:29999"/>
        <dbReference type="ChEBI" id="CHEBI:30616"/>
        <dbReference type="ChEBI" id="CHEBI:83421"/>
        <dbReference type="ChEBI" id="CHEBI:456216"/>
        <dbReference type="EC" id="2.7.11.1"/>
    </reaction>
</comment>
<keyword evidence="5" id="KW-0808">Transferase</keyword>
<keyword evidence="7" id="KW-0547">Nucleotide-binding</keyword>
<dbReference type="GO" id="GO:0005634">
    <property type="term" value="C:nucleus"/>
    <property type="evidence" value="ECO:0007669"/>
    <property type="project" value="TreeGrafter"/>
</dbReference>
<reference evidence="15" key="1">
    <citation type="submission" date="2019-03" db="EMBL/GenBank/DDBJ databases">
        <title>Improved annotation for the trematode Fasciola hepatica.</title>
        <authorList>
            <person name="Choi Y.-J."/>
            <person name="Martin J."/>
            <person name="Mitreva M."/>
        </authorList>
    </citation>
    <scope>NUCLEOTIDE SEQUENCE [LARGE SCALE GENOMIC DNA]</scope>
</reference>
<keyword evidence="6" id="KW-0479">Metal-binding</keyword>
<feature type="compositionally biased region" description="Basic residues" evidence="13">
    <location>
        <begin position="503"/>
        <end position="513"/>
    </location>
</feature>
<feature type="compositionally biased region" description="Acidic residues" evidence="13">
    <location>
        <begin position="405"/>
        <end position="422"/>
    </location>
</feature>
<feature type="compositionally biased region" description="Low complexity" evidence="13">
    <location>
        <begin position="395"/>
        <end position="404"/>
    </location>
</feature>
<evidence type="ECO:0000256" key="6">
    <source>
        <dbReference type="ARBA" id="ARBA00022723"/>
    </source>
</evidence>
<protein>
    <recommendedName>
        <fullName evidence="3">non-specific serine/threonine protein kinase</fullName>
        <ecNumber evidence="3">2.7.11.1</ecNumber>
    </recommendedName>
</protein>
<keyword evidence="9" id="KW-0067">ATP-binding</keyword>
<evidence type="ECO:0000256" key="11">
    <source>
        <dbReference type="ARBA" id="ARBA00047899"/>
    </source>
</evidence>
<dbReference type="PANTHER" id="PTHR45852:SF1">
    <property type="entry name" value="SERINE_THREONINE-PROTEIN KINASE RIO2"/>
    <property type="match status" value="1"/>
</dbReference>
<dbReference type="InterPro" id="IPR015285">
    <property type="entry name" value="RIO2_wHTH_N"/>
</dbReference>
<dbReference type="GO" id="GO:0030490">
    <property type="term" value="P:maturation of SSU-rRNA"/>
    <property type="evidence" value="ECO:0007669"/>
    <property type="project" value="TreeGrafter"/>
</dbReference>
<keyword evidence="16" id="KW-1185">Reference proteome</keyword>
<evidence type="ECO:0000313" key="16">
    <source>
        <dbReference type="Proteomes" id="UP000230066"/>
    </source>
</evidence>
<dbReference type="InterPro" id="IPR036388">
    <property type="entry name" value="WH-like_DNA-bd_sf"/>
</dbReference>
<evidence type="ECO:0000256" key="5">
    <source>
        <dbReference type="ARBA" id="ARBA00022679"/>
    </source>
</evidence>
<accession>A0A4E0S409</accession>
<dbReference type="InterPro" id="IPR030484">
    <property type="entry name" value="Rio2"/>
</dbReference>
<comment type="catalytic activity">
    <reaction evidence="11">
        <text>L-threonyl-[protein] + ATP = O-phospho-L-threonyl-[protein] + ADP + H(+)</text>
        <dbReference type="Rhea" id="RHEA:46608"/>
        <dbReference type="Rhea" id="RHEA-COMP:11060"/>
        <dbReference type="Rhea" id="RHEA-COMP:11605"/>
        <dbReference type="ChEBI" id="CHEBI:15378"/>
        <dbReference type="ChEBI" id="CHEBI:30013"/>
        <dbReference type="ChEBI" id="CHEBI:30616"/>
        <dbReference type="ChEBI" id="CHEBI:61977"/>
        <dbReference type="ChEBI" id="CHEBI:456216"/>
        <dbReference type="EC" id="2.7.11.1"/>
    </reaction>
</comment>
<name>A0A4E0S409_FASHE</name>
<evidence type="ECO:0000256" key="7">
    <source>
        <dbReference type="ARBA" id="ARBA00022741"/>
    </source>
</evidence>
<keyword evidence="10" id="KW-0460">Magnesium</keyword>
<dbReference type="PROSITE" id="PS01245">
    <property type="entry name" value="RIO1"/>
    <property type="match status" value="1"/>
</dbReference>
<dbReference type="SMART" id="SM00090">
    <property type="entry name" value="RIO"/>
    <property type="match status" value="1"/>
</dbReference>
<dbReference type="SUPFAM" id="SSF46785">
    <property type="entry name" value="Winged helix' DNA-binding domain"/>
    <property type="match status" value="1"/>
</dbReference>
<dbReference type="GO" id="GO:0030688">
    <property type="term" value="C:preribosome, small subunit precursor"/>
    <property type="evidence" value="ECO:0007669"/>
    <property type="project" value="TreeGrafter"/>
</dbReference>
<dbReference type="AlphaFoldDB" id="A0A4E0S409"/>
<dbReference type="CDD" id="cd05144">
    <property type="entry name" value="RIO2_C"/>
    <property type="match status" value="1"/>
</dbReference>
<proteinExistence type="inferred from homology"/>
<dbReference type="PANTHER" id="PTHR45852">
    <property type="entry name" value="SER/THR-PROTEIN KINASE RIO2"/>
    <property type="match status" value="1"/>
</dbReference>
<evidence type="ECO:0000256" key="2">
    <source>
        <dbReference type="ARBA" id="ARBA00009196"/>
    </source>
</evidence>
<comment type="similarity">
    <text evidence="2">Belongs to the protein kinase superfamily. RIO-type Ser/Thr kinase family.</text>
</comment>
<organism evidence="15 16">
    <name type="scientific">Fasciola hepatica</name>
    <name type="common">Liver fluke</name>
    <dbReference type="NCBI Taxonomy" id="6192"/>
    <lineage>
        <taxon>Eukaryota</taxon>
        <taxon>Metazoa</taxon>
        <taxon>Spiralia</taxon>
        <taxon>Lophotrochozoa</taxon>
        <taxon>Platyhelminthes</taxon>
        <taxon>Trematoda</taxon>
        <taxon>Digenea</taxon>
        <taxon>Plagiorchiida</taxon>
        <taxon>Echinostomata</taxon>
        <taxon>Echinostomatoidea</taxon>
        <taxon>Fasciolidae</taxon>
        <taxon>Fasciola</taxon>
    </lineage>
</organism>
<dbReference type="InterPro" id="IPR036390">
    <property type="entry name" value="WH_DNA-bd_sf"/>
</dbReference>
<dbReference type="Pfam" id="PF09202">
    <property type="entry name" value="Rio2_N"/>
    <property type="match status" value="1"/>
</dbReference>
<feature type="region of interest" description="Disordered" evidence="13">
    <location>
        <begin position="503"/>
        <end position="526"/>
    </location>
</feature>
<dbReference type="Gene3D" id="1.10.510.10">
    <property type="entry name" value="Transferase(Phosphotransferase) domain 1"/>
    <property type="match status" value="1"/>
</dbReference>
<sequence length="526" mass="59333">MPKTIRLDCFRYITSEAWRALIAIEMGLKNHEVVPAELALKISRCKRSGAGFIKIVRDQLIPNSLVAYEGDSKRAISGYRLTNLGYDYLALHQLFKSGQLADLGSMIGTGKESDVYIGVAGETAGCQNNETGHDTTNTRLVDPGIPVVVKFHRLGRTSFRKVKEKREYHQHRNTCSWLYLDRLASQREFDMMKVLYNHGLPVPIPLAHNRNAVMMSYISDSVPLARVVPNVLRAGNGIVARHLYMQARDMLHKIASIGLIHGDFNEFNLMVVGLSDFDPDDVNPEKLHLLKLVLIDFPQVISRDHETAESIYERDGNALTSYFGRFFTIEELDLPQLLSEVERVADVDVQVKAPGCQSKHISRHEKRPTVREILLGTTSHRLSSSEEEEEEEGGNSNDDVSVTSDSEDAGDQESIDKEEQETDGQNVTDSEENVKDSNGRGTNTDPDEQEQQSTLTILSKKLKQTSIEDKESTIGIITAAEIRVKHRREQRQQEQIRLQQRIKRNARANRKRDGRSSLKAELTLFG</sequence>
<dbReference type="Gene3D" id="3.30.200.20">
    <property type="entry name" value="Phosphorylase Kinase, domain 1"/>
    <property type="match status" value="1"/>
</dbReference>
<gene>
    <name evidence="15" type="ORF">D915_000752</name>
</gene>
<comment type="caution">
    <text evidence="15">The sequence shown here is derived from an EMBL/GenBank/DDBJ whole genome shotgun (WGS) entry which is preliminary data.</text>
</comment>
<evidence type="ECO:0000256" key="9">
    <source>
        <dbReference type="ARBA" id="ARBA00022840"/>
    </source>
</evidence>
<evidence type="ECO:0000256" key="4">
    <source>
        <dbReference type="ARBA" id="ARBA00022527"/>
    </source>
</evidence>
<dbReference type="InterPro" id="IPR018934">
    <property type="entry name" value="RIO_dom"/>
</dbReference>
<evidence type="ECO:0000313" key="15">
    <source>
        <dbReference type="EMBL" id="THD28440.1"/>
    </source>
</evidence>
<dbReference type="Pfam" id="PF01163">
    <property type="entry name" value="RIO1"/>
    <property type="match status" value="2"/>
</dbReference>
<evidence type="ECO:0000256" key="3">
    <source>
        <dbReference type="ARBA" id="ARBA00012513"/>
    </source>
</evidence>
<dbReference type="InterPro" id="IPR000687">
    <property type="entry name" value="RIO_kinase"/>
</dbReference>
<evidence type="ECO:0000256" key="13">
    <source>
        <dbReference type="SAM" id="MobiDB-lite"/>
    </source>
</evidence>
<evidence type="ECO:0000256" key="1">
    <source>
        <dbReference type="ARBA" id="ARBA00001946"/>
    </source>
</evidence>
<dbReference type="FunFam" id="3.30.200.20:FF:000052">
    <property type="entry name" value="Serine/threonine-protein kinase RIO2"/>
    <property type="match status" value="1"/>
</dbReference>
<dbReference type="GO" id="GO:0046872">
    <property type="term" value="F:metal ion binding"/>
    <property type="evidence" value="ECO:0007669"/>
    <property type="project" value="UniProtKB-KW"/>
</dbReference>
<dbReference type="GO" id="GO:0005524">
    <property type="term" value="F:ATP binding"/>
    <property type="evidence" value="ECO:0007669"/>
    <property type="project" value="UniProtKB-KW"/>
</dbReference>
<dbReference type="SUPFAM" id="SSF56112">
    <property type="entry name" value="Protein kinase-like (PK-like)"/>
    <property type="match status" value="1"/>
</dbReference>